<feature type="compositionally biased region" description="Low complexity" evidence="1">
    <location>
        <begin position="88"/>
        <end position="98"/>
    </location>
</feature>
<feature type="compositionally biased region" description="Pro residues" evidence="1">
    <location>
        <begin position="59"/>
        <end position="86"/>
    </location>
</feature>
<evidence type="ECO:0000259" key="3">
    <source>
        <dbReference type="Pfam" id="PF13828"/>
    </source>
</evidence>
<keyword evidence="2" id="KW-1133">Transmembrane helix</keyword>
<protein>
    <recommendedName>
        <fullName evidence="7">DUF4190 domain-containing protein</fullName>
    </recommendedName>
</protein>
<dbReference type="InterPro" id="IPR025241">
    <property type="entry name" value="DUF4190"/>
</dbReference>
<evidence type="ECO:0000256" key="1">
    <source>
        <dbReference type="SAM" id="MobiDB-lite"/>
    </source>
</evidence>
<dbReference type="EMBL" id="CP001700">
    <property type="protein sequence ID" value="ACU73301.1"/>
    <property type="molecule type" value="Genomic_DNA"/>
</dbReference>
<dbReference type="InterPro" id="IPR026004">
    <property type="entry name" value="Septum_form"/>
</dbReference>
<keyword evidence="2" id="KW-0472">Membrane</keyword>
<evidence type="ECO:0000313" key="6">
    <source>
        <dbReference type="Proteomes" id="UP000000851"/>
    </source>
</evidence>
<dbReference type="Pfam" id="PF13828">
    <property type="entry name" value="DUF4190"/>
    <property type="match status" value="1"/>
</dbReference>
<dbReference type="STRING" id="479433.Caci_4437"/>
<dbReference type="OrthoDB" id="3628931at2"/>
<gene>
    <name evidence="5" type="ordered locus">Caci_4437</name>
</gene>
<feature type="transmembrane region" description="Helical" evidence="2">
    <location>
        <begin position="145"/>
        <end position="174"/>
    </location>
</feature>
<name>C7PW53_CATAD</name>
<keyword evidence="2" id="KW-0812">Transmembrane</keyword>
<dbReference type="HOGENOM" id="CLU_057327_0_0_11"/>
<feature type="domain" description="DUF4190" evidence="3">
    <location>
        <begin position="145"/>
        <end position="204"/>
    </location>
</feature>
<accession>C7PW53</accession>
<dbReference type="AlphaFoldDB" id="C7PW53"/>
<dbReference type="InParanoid" id="C7PW53"/>
<feature type="transmembrane region" description="Helical" evidence="2">
    <location>
        <begin position="186"/>
        <end position="210"/>
    </location>
</feature>
<sequence>MESEIGPDEGDPSRPTEPAGADGGVSEGVPEGAPFTAFETDAGDPLAPTDNVPFAAVEPAPPPTVVSSMPAPPMSPPPPPPYPPQAWPGYGQAPTGPYGYPPQGAPQYGTHQYGTPQYGSPQFGYQPYGYGYGYPPQPPRGTNGMAIAALVLGICGFFFVTPILGLILGIAGLVTVRRTGQKGKGLAVSGIVLSGVWIALFAVLITVAVINMPDPPRRDVNGTVVSPGSVSVFSLHPKDCFTMPAGVIGSTKSHLRNLTVVPCSTPHDSEAFGSFTAAGDSYPGTDALRTDGNTKCLHLLDSYVPDPFSLPSDTRIQFVYPNSQAWGDDQRRVSCFLQFPAPTMTQSVYHDPASYTADQRRFLAAVTPLADAIGDLSDTPQDADLSVLRQRADAIATATQNEVSALTSAPWPDTVQTTVNSLAASHQNMAQLWTQAAKDTDLTTFNQDRRRADIAYDLPEMTSLRTTLGLATTRPTGGATQKTV</sequence>
<proteinExistence type="predicted"/>
<evidence type="ECO:0000259" key="4">
    <source>
        <dbReference type="Pfam" id="PF13845"/>
    </source>
</evidence>
<keyword evidence="6" id="KW-1185">Reference proteome</keyword>
<feature type="compositionally biased region" description="Acidic residues" evidence="1">
    <location>
        <begin position="1"/>
        <end position="10"/>
    </location>
</feature>
<feature type="domain" description="Septum formation-related" evidence="4">
    <location>
        <begin position="254"/>
        <end position="351"/>
    </location>
</feature>
<dbReference type="eggNOG" id="ENOG5033A46">
    <property type="taxonomic scope" value="Bacteria"/>
</dbReference>
<reference evidence="5 6" key="1">
    <citation type="journal article" date="2009" name="Stand. Genomic Sci.">
        <title>Complete genome sequence of Catenulispora acidiphila type strain (ID 139908).</title>
        <authorList>
            <person name="Copeland A."/>
            <person name="Lapidus A."/>
            <person name="Glavina Del Rio T."/>
            <person name="Nolan M."/>
            <person name="Lucas S."/>
            <person name="Chen F."/>
            <person name="Tice H."/>
            <person name="Cheng J.F."/>
            <person name="Bruce D."/>
            <person name="Goodwin L."/>
            <person name="Pitluck S."/>
            <person name="Mikhailova N."/>
            <person name="Pati A."/>
            <person name="Ivanova N."/>
            <person name="Mavromatis K."/>
            <person name="Chen A."/>
            <person name="Palaniappan K."/>
            <person name="Chain P."/>
            <person name="Land M."/>
            <person name="Hauser L."/>
            <person name="Chang Y.J."/>
            <person name="Jeffries C.D."/>
            <person name="Chertkov O."/>
            <person name="Brettin T."/>
            <person name="Detter J.C."/>
            <person name="Han C."/>
            <person name="Ali Z."/>
            <person name="Tindall B.J."/>
            <person name="Goker M."/>
            <person name="Bristow J."/>
            <person name="Eisen J.A."/>
            <person name="Markowitz V."/>
            <person name="Hugenholtz P."/>
            <person name="Kyrpides N.C."/>
            <person name="Klenk H.P."/>
        </authorList>
    </citation>
    <scope>NUCLEOTIDE SEQUENCE [LARGE SCALE GENOMIC DNA]</scope>
    <source>
        <strain evidence="6">DSM 44928 / JCM 14897 / NBRC 102108 / NRRL B-24433 / ID139908</strain>
    </source>
</reference>
<evidence type="ECO:0000256" key="2">
    <source>
        <dbReference type="SAM" id="Phobius"/>
    </source>
</evidence>
<evidence type="ECO:0000313" key="5">
    <source>
        <dbReference type="EMBL" id="ACU73301.1"/>
    </source>
</evidence>
<evidence type="ECO:0008006" key="7">
    <source>
        <dbReference type="Google" id="ProtNLM"/>
    </source>
</evidence>
<dbReference type="Pfam" id="PF13845">
    <property type="entry name" value="Septum_form"/>
    <property type="match status" value="1"/>
</dbReference>
<organism evidence="5 6">
    <name type="scientific">Catenulispora acidiphila (strain DSM 44928 / JCM 14897 / NBRC 102108 / NRRL B-24433 / ID139908)</name>
    <dbReference type="NCBI Taxonomy" id="479433"/>
    <lineage>
        <taxon>Bacteria</taxon>
        <taxon>Bacillati</taxon>
        <taxon>Actinomycetota</taxon>
        <taxon>Actinomycetes</taxon>
        <taxon>Catenulisporales</taxon>
        <taxon>Catenulisporaceae</taxon>
        <taxon>Catenulispora</taxon>
    </lineage>
</organism>
<feature type="region of interest" description="Disordered" evidence="1">
    <location>
        <begin position="1"/>
        <end position="109"/>
    </location>
</feature>
<dbReference type="Proteomes" id="UP000000851">
    <property type="component" value="Chromosome"/>
</dbReference>
<dbReference type="KEGG" id="cai:Caci_4437"/>